<feature type="region of interest" description="Disordered" evidence="5">
    <location>
        <begin position="444"/>
        <end position="485"/>
    </location>
</feature>
<evidence type="ECO:0000259" key="7">
    <source>
        <dbReference type="Pfam" id="PF00884"/>
    </source>
</evidence>
<dbReference type="EC" id="3.1.4.-" evidence="8"/>
<proteinExistence type="inferred from homology"/>
<accession>A0ABX1VN55</accession>
<evidence type="ECO:0000256" key="4">
    <source>
        <dbReference type="ARBA" id="ARBA00022837"/>
    </source>
</evidence>
<sequence>MLRLALLAALAFVPSAADAADPPNVVLIIADDLGDGDLGCRGHPHIRTPNIDRLATQGVRFTNAVLTISSCSPSRSSLLTGKYPHETDAEQLHWPLPASNETFSERLKAKGYFTAAVGKWHLGNAVKDRFDLVVEAGQGGFVLPTGPDGQPMKMTAGANPSGCEDWVPVLKNRPQDKPFFLWLAALDPHRAYEDDTIPNPHTAADAVVPPFLPDVYGTRSDLAAYMDEVTRLDGYVGEVLAELDRQGVAENTLVIFMSDNGRPFPRCKTTLYDSGVKTPLIARLPGVTPAGTTSERLVSSVDVSATILDLCDAGPLKKGRGESFLPLLNDPAGPAIREYAFSEKNWHDYDASQRSVRTTDYKYIHNLAPELPNTPPADAVRSPTFVAMRHLRESLTPEQAAIFTPGPAEELYDLSADPHELNNLAADPAHAAALNELRGALAQWRTDTADPSPPLRSPDEFDREEGTPLPARQRPRSNKATMFPN</sequence>
<feature type="signal peptide" evidence="6">
    <location>
        <begin position="1"/>
        <end position="19"/>
    </location>
</feature>
<feature type="compositionally biased region" description="Basic and acidic residues" evidence="5">
    <location>
        <begin position="457"/>
        <end position="466"/>
    </location>
</feature>
<feature type="domain" description="Sulfatase N-terminal" evidence="7">
    <location>
        <begin position="23"/>
        <end position="312"/>
    </location>
</feature>
<evidence type="ECO:0000256" key="2">
    <source>
        <dbReference type="ARBA" id="ARBA00022723"/>
    </source>
</evidence>
<dbReference type="Gene3D" id="3.40.720.10">
    <property type="entry name" value="Alkaline Phosphatase, subunit A"/>
    <property type="match status" value="1"/>
</dbReference>
<name>A0ABX1VN55_9PLAN</name>
<keyword evidence="4" id="KW-0106">Calcium</keyword>
<dbReference type="Pfam" id="PF00884">
    <property type="entry name" value="Sulfatase"/>
    <property type="match status" value="1"/>
</dbReference>
<keyword evidence="2" id="KW-0479">Metal-binding</keyword>
<keyword evidence="3 8" id="KW-0378">Hydrolase</keyword>
<reference evidence="8 9" key="1">
    <citation type="journal article" date="2020" name="Syst. Appl. Microbiol.">
        <title>Alienimonas chondri sp. nov., a novel planctomycete isolated from the biofilm of the red alga Chondrus crispus.</title>
        <authorList>
            <person name="Vitorino I."/>
            <person name="Albuquerque L."/>
            <person name="Wiegand S."/>
            <person name="Kallscheuer N."/>
            <person name="da Costa M.S."/>
            <person name="Lobo-da-Cunha A."/>
            <person name="Jogler C."/>
            <person name="Lage O.M."/>
        </authorList>
    </citation>
    <scope>NUCLEOTIDE SEQUENCE [LARGE SCALE GENOMIC DNA]</scope>
    <source>
        <strain evidence="8 9">LzC2</strain>
    </source>
</reference>
<dbReference type="InterPro" id="IPR050738">
    <property type="entry name" value="Sulfatase"/>
</dbReference>
<dbReference type="InterPro" id="IPR024607">
    <property type="entry name" value="Sulfatase_CS"/>
</dbReference>
<dbReference type="CDD" id="cd16027">
    <property type="entry name" value="SGSH"/>
    <property type="match status" value="1"/>
</dbReference>
<organism evidence="8 9">
    <name type="scientific">Alienimonas chondri</name>
    <dbReference type="NCBI Taxonomy" id="2681879"/>
    <lineage>
        <taxon>Bacteria</taxon>
        <taxon>Pseudomonadati</taxon>
        <taxon>Planctomycetota</taxon>
        <taxon>Planctomycetia</taxon>
        <taxon>Planctomycetales</taxon>
        <taxon>Planctomycetaceae</taxon>
        <taxon>Alienimonas</taxon>
    </lineage>
</organism>
<evidence type="ECO:0000256" key="3">
    <source>
        <dbReference type="ARBA" id="ARBA00022801"/>
    </source>
</evidence>
<dbReference type="InterPro" id="IPR017850">
    <property type="entry name" value="Alkaline_phosphatase_core_sf"/>
</dbReference>
<keyword evidence="9" id="KW-1185">Reference proteome</keyword>
<evidence type="ECO:0000256" key="6">
    <source>
        <dbReference type="SAM" id="SignalP"/>
    </source>
</evidence>
<dbReference type="EMBL" id="WTPX01000282">
    <property type="protein sequence ID" value="NNJ28073.1"/>
    <property type="molecule type" value="Genomic_DNA"/>
</dbReference>
<evidence type="ECO:0000256" key="1">
    <source>
        <dbReference type="ARBA" id="ARBA00008779"/>
    </source>
</evidence>
<dbReference type="PROSITE" id="PS00523">
    <property type="entry name" value="SULFATASE_1"/>
    <property type="match status" value="1"/>
</dbReference>
<dbReference type="RefSeq" id="WP_171189973.1">
    <property type="nucleotide sequence ID" value="NZ_WTPX01000282.1"/>
</dbReference>
<dbReference type="InterPro" id="IPR000917">
    <property type="entry name" value="Sulfatase_N"/>
</dbReference>
<evidence type="ECO:0000256" key="5">
    <source>
        <dbReference type="SAM" id="MobiDB-lite"/>
    </source>
</evidence>
<dbReference type="Proteomes" id="UP000609651">
    <property type="component" value="Unassembled WGS sequence"/>
</dbReference>
<protein>
    <submittedName>
        <fullName evidence="8">Multifunctional alkaline phosphatase superfamily protein PehA</fullName>
        <ecNumber evidence="8">3.1.4.-</ecNumber>
    </submittedName>
</protein>
<keyword evidence="6" id="KW-0732">Signal</keyword>
<dbReference type="PANTHER" id="PTHR42693">
    <property type="entry name" value="ARYLSULFATASE FAMILY MEMBER"/>
    <property type="match status" value="1"/>
</dbReference>
<evidence type="ECO:0000313" key="8">
    <source>
        <dbReference type="EMBL" id="NNJ28073.1"/>
    </source>
</evidence>
<dbReference type="PROSITE" id="PS00149">
    <property type="entry name" value="SULFATASE_2"/>
    <property type="match status" value="1"/>
</dbReference>
<dbReference type="PANTHER" id="PTHR42693:SF53">
    <property type="entry name" value="ENDO-4-O-SULFATASE"/>
    <property type="match status" value="1"/>
</dbReference>
<gene>
    <name evidence="8" type="primary">pehA_3</name>
    <name evidence="8" type="ORF">LzC2_41840</name>
</gene>
<evidence type="ECO:0000313" key="9">
    <source>
        <dbReference type="Proteomes" id="UP000609651"/>
    </source>
</evidence>
<feature type="chain" id="PRO_5046089815" evidence="6">
    <location>
        <begin position="20"/>
        <end position="485"/>
    </location>
</feature>
<dbReference type="GO" id="GO:0016787">
    <property type="term" value="F:hydrolase activity"/>
    <property type="evidence" value="ECO:0007669"/>
    <property type="project" value="UniProtKB-KW"/>
</dbReference>
<comment type="caution">
    <text evidence="8">The sequence shown here is derived from an EMBL/GenBank/DDBJ whole genome shotgun (WGS) entry which is preliminary data.</text>
</comment>
<comment type="similarity">
    <text evidence="1">Belongs to the sulfatase family.</text>
</comment>
<dbReference type="SUPFAM" id="SSF53649">
    <property type="entry name" value="Alkaline phosphatase-like"/>
    <property type="match status" value="1"/>
</dbReference>